<evidence type="ECO:0000313" key="9">
    <source>
        <dbReference type="Proteomes" id="UP000256690"/>
    </source>
</evidence>
<dbReference type="PANTHER" id="PTHR45649:SF11">
    <property type="entry name" value="TRANSPORTER, PUTATIVE (EUROFUNG)-RELATED"/>
    <property type="match status" value="1"/>
</dbReference>
<dbReference type="Gene3D" id="1.20.1740.10">
    <property type="entry name" value="Amino acid/polyamine transporter I"/>
    <property type="match status" value="1"/>
</dbReference>
<evidence type="ECO:0000256" key="3">
    <source>
        <dbReference type="ARBA" id="ARBA00022692"/>
    </source>
</evidence>
<feature type="transmembrane region" description="Helical" evidence="7">
    <location>
        <begin position="422"/>
        <end position="439"/>
    </location>
</feature>
<feature type="transmembrane region" description="Helical" evidence="7">
    <location>
        <begin position="289"/>
        <end position="313"/>
    </location>
</feature>
<dbReference type="GeneID" id="38116312"/>
<dbReference type="RefSeq" id="XP_026603790.1">
    <property type="nucleotide sequence ID" value="XM_026747958.1"/>
</dbReference>
<evidence type="ECO:0000256" key="4">
    <source>
        <dbReference type="ARBA" id="ARBA00022989"/>
    </source>
</evidence>
<dbReference type="AlphaFoldDB" id="A0A3D8RZ03"/>
<feature type="transmembrane region" description="Helical" evidence="7">
    <location>
        <begin position="490"/>
        <end position="510"/>
    </location>
</feature>
<dbReference type="Proteomes" id="UP000256690">
    <property type="component" value="Unassembled WGS sequence"/>
</dbReference>
<feature type="compositionally biased region" description="Polar residues" evidence="6">
    <location>
        <begin position="18"/>
        <end position="27"/>
    </location>
</feature>
<feature type="transmembrane region" description="Helical" evidence="7">
    <location>
        <begin position="451"/>
        <end position="478"/>
    </location>
</feature>
<keyword evidence="5 7" id="KW-0472">Membrane</keyword>
<feature type="transmembrane region" description="Helical" evidence="7">
    <location>
        <begin position="391"/>
        <end position="410"/>
    </location>
</feature>
<keyword evidence="2" id="KW-0813">Transport</keyword>
<evidence type="ECO:0000256" key="6">
    <source>
        <dbReference type="SAM" id="MobiDB-lite"/>
    </source>
</evidence>
<proteinExistence type="predicted"/>
<dbReference type="OrthoDB" id="2417308at2759"/>
<evidence type="ECO:0000256" key="7">
    <source>
        <dbReference type="SAM" id="Phobius"/>
    </source>
</evidence>
<dbReference type="InterPro" id="IPR002293">
    <property type="entry name" value="AA/rel_permease1"/>
</dbReference>
<organism evidence="8 9">
    <name type="scientific">Aspergillus mulundensis</name>
    <dbReference type="NCBI Taxonomy" id="1810919"/>
    <lineage>
        <taxon>Eukaryota</taxon>
        <taxon>Fungi</taxon>
        <taxon>Dikarya</taxon>
        <taxon>Ascomycota</taxon>
        <taxon>Pezizomycotina</taxon>
        <taxon>Eurotiomycetes</taxon>
        <taxon>Eurotiomycetidae</taxon>
        <taxon>Eurotiales</taxon>
        <taxon>Aspergillaceae</taxon>
        <taxon>Aspergillus</taxon>
        <taxon>Aspergillus subgen. Nidulantes</taxon>
    </lineage>
</organism>
<keyword evidence="9" id="KW-1185">Reference proteome</keyword>
<feature type="transmembrane region" description="Helical" evidence="7">
    <location>
        <begin position="210"/>
        <end position="228"/>
    </location>
</feature>
<comment type="caution">
    <text evidence="8">The sequence shown here is derived from an EMBL/GenBank/DDBJ whole genome shotgun (WGS) entry which is preliminary data.</text>
</comment>
<keyword evidence="3 7" id="KW-0812">Transmembrane</keyword>
<evidence type="ECO:0008006" key="10">
    <source>
        <dbReference type="Google" id="ProtNLM"/>
    </source>
</evidence>
<dbReference type="Pfam" id="PF13520">
    <property type="entry name" value="AA_permease_2"/>
    <property type="match status" value="1"/>
</dbReference>
<dbReference type="GO" id="GO:0006865">
    <property type="term" value="P:amino acid transport"/>
    <property type="evidence" value="ECO:0007669"/>
    <property type="project" value="InterPro"/>
</dbReference>
<keyword evidence="4 7" id="KW-1133">Transmembrane helix</keyword>
<dbReference type="PROSITE" id="PS00218">
    <property type="entry name" value="AMINO_ACID_PERMEASE_1"/>
    <property type="match status" value="1"/>
</dbReference>
<dbReference type="PANTHER" id="PTHR45649">
    <property type="entry name" value="AMINO-ACID PERMEASE BAT1"/>
    <property type="match status" value="1"/>
</dbReference>
<gene>
    <name evidence="8" type="ORF">DSM5745_05942</name>
</gene>
<evidence type="ECO:0000256" key="1">
    <source>
        <dbReference type="ARBA" id="ARBA00004141"/>
    </source>
</evidence>
<evidence type="ECO:0000256" key="5">
    <source>
        <dbReference type="ARBA" id="ARBA00023136"/>
    </source>
</evidence>
<accession>A0A3D8RZ03</accession>
<dbReference type="GO" id="GO:0022857">
    <property type="term" value="F:transmembrane transporter activity"/>
    <property type="evidence" value="ECO:0007669"/>
    <property type="project" value="InterPro"/>
</dbReference>
<feature type="transmembrane region" description="Helical" evidence="7">
    <location>
        <begin position="148"/>
        <end position="168"/>
    </location>
</feature>
<evidence type="ECO:0000313" key="8">
    <source>
        <dbReference type="EMBL" id="RDW79090.1"/>
    </source>
</evidence>
<dbReference type="PIRSF" id="PIRSF006060">
    <property type="entry name" value="AA_transporter"/>
    <property type="match status" value="1"/>
</dbReference>
<feature type="transmembrane region" description="Helical" evidence="7">
    <location>
        <begin position="174"/>
        <end position="198"/>
    </location>
</feature>
<feature type="region of interest" description="Disordered" evidence="6">
    <location>
        <begin position="1"/>
        <end position="27"/>
    </location>
</feature>
<feature type="transmembrane region" description="Helical" evidence="7">
    <location>
        <begin position="333"/>
        <end position="354"/>
    </location>
</feature>
<name>A0A3D8RZ03_9EURO</name>
<comment type="subcellular location">
    <subcellularLocation>
        <location evidence="1">Membrane</location>
        <topology evidence="1">Multi-pass membrane protein</topology>
    </subcellularLocation>
</comment>
<evidence type="ECO:0000256" key="2">
    <source>
        <dbReference type="ARBA" id="ARBA00022448"/>
    </source>
</evidence>
<dbReference type="InterPro" id="IPR004840">
    <property type="entry name" value="Amino_acid_permease_CS"/>
</dbReference>
<protein>
    <recommendedName>
        <fullName evidence="10">Choline transporter</fullName>
    </recommendedName>
</protein>
<feature type="transmembrane region" description="Helical" evidence="7">
    <location>
        <begin position="81"/>
        <end position="107"/>
    </location>
</feature>
<feature type="compositionally biased region" description="Basic and acidic residues" evidence="6">
    <location>
        <begin position="1"/>
        <end position="16"/>
    </location>
</feature>
<dbReference type="STRING" id="1810919.A0A3D8RZ03"/>
<reference evidence="8 9" key="1">
    <citation type="journal article" date="2018" name="IMA Fungus">
        <title>IMA Genome-F 9: Draft genome sequence of Annulohypoxylon stygium, Aspergillus mulundensis, Berkeleyomyces basicola (syn. Thielaviopsis basicola), Ceratocystis smalleyi, two Cercospora beticola strains, Coleophoma cylindrospora, Fusarium fracticaudum, Phialophora cf. hyalina, and Morchella septimelata.</title>
        <authorList>
            <person name="Wingfield B.D."/>
            <person name="Bills G.F."/>
            <person name="Dong Y."/>
            <person name="Huang W."/>
            <person name="Nel W.J."/>
            <person name="Swalarsk-Parry B.S."/>
            <person name="Vaghefi N."/>
            <person name="Wilken P.M."/>
            <person name="An Z."/>
            <person name="de Beer Z.W."/>
            <person name="De Vos L."/>
            <person name="Chen L."/>
            <person name="Duong T.A."/>
            <person name="Gao Y."/>
            <person name="Hammerbacher A."/>
            <person name="Kikkert J.R."/>
            <person name="Li Y."/>
            <person name="Li H."/>
            <person name="Li K."/>
            <person name="Li Q."/>
            <person name="Liu X."/>
            <person name="Ma X."/>
            <person name="Naidoo K."/>
            <person name="Pethybridge S.J."/>
            <person name="Sun J."/>
            <person name="Steenkamp E.T."/>
            <person name="van der Nest M.A."/>
            <person name="van Wyk S."/>
            <person name="Wingfield M.J."/>
            <person name="Xiong C."/>
            <person name="Yue Q."/>
            <person name="Zhang X."/>
        </authorList>
    </citation>
    <scope>NUCLEOTIDE SEQUENCE [LARGE SCALE GENOMIC DNA]</scope>
    <source>
        <strain evidence="8 9">DSM 5745</strain>
    </source>
</reference>
<dbReference type="GO" id="GO:0016020">
    <property type="term" value="C:membrane"/>
    <property type="evidence" value="ECO:0007669"/>
    <property type="project" value="UniProtKB-SubCell"/>
</dbReference>
<dbReference type="EMBL" id="PVWQ01000006">
    <property type="protein sequence ID" value="RDW79090.1"/>
    <property type="molecule type" value="Genomic_DNA"/>
</dbReference>
<feature type="transmembrane region" description="Helical" evidence="7">
    <location>
        <begin position="49"/>
        <end position="69"/>
    </location>
</feature>
<sequence>MHTTSSDKKPPDHKAATPDSNSEDVQQGQIVPIQPALGDGPMPQSFSTLSSLGLAFSITGSWVGYLSCFGQNLQYAGPQNVVFGLVVATFVQWVITLGLAEIASAFPTSGGQYHAVYLLATDRYRRPLSYLCGWFAMLGWWIITCSGLVLASTSILGLVAFCFDGFVMTAWRTYLVYLLVMAVTVGADKAVTTASPIFIRSRMVPWVTQMCLYVSVAGFLTSLVLVLAKHQHFQPGSYLVDPPSGSSGWPTAFAWILGAGNSMYAYVGTDAATHIAEEMPQPGRRIPQIMNLTMLIGVLSALPLFVAMMYTMTDAERVATAPLPALEAFYQATGSRAVAIVIQVWVTTVYVASITSQWVTSGRMAWAFARDNGLPFSSTFAKVNARTESPLNATCLSLAFATVYGLLYLASTNAFNSITTSAVLYLNISYVIPQAILLARGRSILPKSRYLNLGSLLGTFCNAFAVVAVSLLVVLYSFPTTLPTTVASMNYSSVVLVGLVLVIVGVWKVIGHDFHGPNVDLEGLRLLL</sequence>